<feature type="compositionally biased region" description="Basic and acidic residues" evidence="4">
    <location>
        <begin position="135"/>
        <end position="144"/>
    </location>
</feature>
<feature type="compositionally biased region" description="Low complexity" evidence="4">
    <location>
        <begin position="711"/>
        <end position="728"/>
    </location>
</feature>
<dbReference type="Gene3D" id="1.25.40.20">
    <property type="entry name" value="Ankyrin repeat-containing domain"/>
    <property type="match status" value="1"/>
</dbReference>
<feature type="region of interest" description="Disordered" evidence="4">
    <location>
        <begin position="1471"/>
        <end position="1499"/>
    </location>
</feature>
<feature type="region of interest" description="Disordered" evidence="4">
    <location>
        <begin position="56"/>
        <end position="144"/>
    </location>
</feature>
<feature type="compositionally biased region" description="Low complexity" evidence="4">
    <location>
        <begin position="1532"/>
        <end position="1542"/>
    </location>
</feature>
<feature type="compositionally biased region" description="Low complexity" evidence="4">
    <location>
        <begin position="1281"/>
        <end position="1320"/>
    </location>
</feature>
<evidence type="ECO:0000256" key="4">
    <source>
        <dbReference type="SAM" id="MobiDB-lite"/>
    </source>
</evidence>
<keyword evidence="3" id="KW-0862">Zinc</keyword>
<keyword evidence="6" id="KW-1185">Reference proteome</keyword>
<evidence type="ECO:0000256" key="3">
    <source>
        <dbReference type="ARBA" id="ARBA00022833"/>
    </source>
</evidence>
<name>A0AAD4HAM8_9FUNG</name>
<comment type="caution">
    <text evidence="5">The sequence shown here is derived from an EMBL/GenBank/DDBJ whole genome shotgun (WGS) entry which is preliminary data.</text>
</comment>
<feature type="compositionally biased region" description="Basic and acidic residues" evidence="4">
    <location>
        <begin position="822"/>
        <end position="833"/>
    </location>
</feature>
<evidence type="ECO:0000256" key="1">
    <source>
        <dbReference type="ARBA" id="ARBA00022723"/>
    </source>
</evidence>
<feature type="compositionally biased region" description="Basic and acidic residues" evidence="4">
    <location>
        <begin position="115"/>
        <end position="124"/>
    </location>
</feature>
<feature type="region of interest" description="Disordered" evidence="4">
    <location>
        <begin position="215"/>
        <end position="258"/>
    </location>
</feature>
<dbReference type="InterPro" id="IPR036770">
    <property type="entry name" value="Ankyrin_rpt-contain_sf"/>
</dbReference>
<reference evidence="5" key="1">
    <citation type="journal article" date="2020" name="Fungal Divers.">
        <title>Resolving the Mortierellaceae phylogeny through synthesis of multi-gene phylogenetics and phylogenomics.</title>
        <authorList>
            <person name="Vandepol N."/>
            <person name="Liber J."/>
            <person name="Desiro A."/>
            <person name="Na H."/>
            <person name="Kennedy M."/>
            <person name="Barry K."/>
            <person name="Grigoriev I.V."/>
            <person name="Miller A.N."/>
            <person name="O'Donnell K."/>
            <person name="Stajich J.E."/>
            <person name="Bonito G."/>
        </authorList>
    </citation>
    <scope>NUCLEOTIDE SEQUENCE</scope>
    <source>
        <strain evidence="5">NRRL 28262</strain>
    </source>
</reference>
<organism evidence="5 6">
    <name type="scientific">Linnemannia exigua</name>
    <dbReference type="NCBI Taxonomy" id="604196"/>
    <lineage>
        <taxon>Eukaryota</taxon>
        <taxon>Fungi</taxon>
        <taxon>Fungi incertae sedis</taxon>
        <taxon>Mucoromycota</taxon>
        <taxon>Mortierellomycotina</taxon>
        <taxon>Mortierellomycetes</taxon>
        <taxon>Mortierellales</taxon>
        <taxon>Mortierellaceae</taxon>
        <taxon>Linnemannia</taxon>
    </lineage>
</organism>
<feature type="compositionally biased region" description="Polar residues" evidence="4">
    <location>
        <begin position="963"/>
        <end position="998"/>
    </location>
</feature>
<feature type="non-terminal residue" evidence="5">
    <location>
        <position position="1552"/>
    </location>
</feature>
<feature type="compositionally biased region" description="Basic and acidic residues" evidence="4">
    <location>
        <begin position="1484"/>
        <end position="1494"/>
    </location>
</feature>
<dbReference type="EMBL" id="JAAAIL010000149">
    <property type="protein sequence ID" value="KAG0279085.1"/>
    <property type="molecule type" value="Genomic_DNA"/>
</dbReference>
<feature type="region of interest" description="Disordered" evidence="4">
    <location>
        <begin position="459"/>
        <end position="488"/>
    </location>
</feature>
<evidence type="ECO:0000313" key="6">
    <source>
        <dbReference type="Proteomes" id="UP001194580"/>
    </source>
</evidence>
<dbReference type="PANTHER" id="PTHR45658">
    <property type="entry name" value="GATA TRANSCRIPTION FACTOR"/>
    <property type="match status" value="1"/>
</dbReference>
<dbReference type="SUPFAM" id="SSF48403">
    <property type="entry name" value="Ankyrin repeat"/>
    <property type="match status" value="1"/>
</dbReference>
<gene>
    <name evidence="5" type="ORF">BGZ95_002316</name>
</gene>
<evidence type="ECO:0000256" key="2">
    <source>
        <dbReference type="ARBA" id="ARBA00022771"/>
    </source>
</evidence>
<dbReference type="InterPro" id="IPR051140">
    <property type="entry name" value="GATA_TF"/>
</dbReference>
<feature type="compositionally biased region" description="Low complexity" evidence="4">
    <location>
        <begin position="69"/>
        <end position="80"/>
    </location>
</feature>
<feature type="compositionally biased region" description="Low complexity" evidence="4">
    <location>
        <begin position="624"/>
        <end position="651"/>
    </location>
</feature>
<keyword evidence="2" id="KW-0863">Zinc-finger</keyword>
<feature type="compositionally biased region" description="Acidic residues" evidence="4">
    <location>
        <begin position="678"/>
        <end position="704"/>
    </location>
</feature>
<feature type="compositionally biased region" description="Polar residues" evidence="4">
    <location>
        <begin position="1321"/>
        <end position="1334"/>
    </location>
</feature>
<dbReference type="Proteomes" id="UP001194580">
    <property type="component" value="Unassembled WGS sequence"/>
</dbReference>
<feature type="compositionally biased region" description="Basic and acidic residues" evidence="4">
    <location>
        <begin position="604"/>
        <end position="613"/>
    </location>
</feature>
<keyword evidence="1" id="KW-0479">Metal-binding</keyword>
<feature type="compositionally biased region" description="Polar residues" evidence="4">
    <location>
        <begin position="125"/>
        <end position="134"/>
    </location>
</feature>
<accession>A0AAD4HAM8</accession>
<evidence type="ECO:0000313" key="5">
    <source>
        <dbReference type="EMBL" id="KAG0279085.1"/>
    </source>
</evidence>
<feature type="region of interest" description="Disordered" evidence="4">
    <location>
        <begin position="808"/>
        <end position="833"/>
    </location>
</feature>
<sequence length="1552" mass="165583">MQDYPIFLTGNPPDLVRLAIEFGHVPFVDHLLHRGFRPRDLPEYFSLIPFLTPPAQPFEDHHPSQEDTSSLAPAAVSSSSGTTRIGTQRKRRSTDTGGGVGGSSDHAATTLDAADENRVGERQRTSNSSSGASREQQEAEHRDRHAALLKRSLELNQIWECMRLASQELMDACSRADLDAVLKILDSTLVHPRLSLEETAAQEAAAAAAAAAAVAASDDVDDDSGDYSTGTTGRDIDRKGKRRQSSVDPIQSRHDSIGTGSEARFLEEDLAFTAMGMICFRRNGHGPPEVELQEEQRAVPIIKELLKYDCMLTAQSMGQAVLGVAYSRCTGSLHRVREQRLLWRRQRLQSGGGRRQDRSVAGSSVQSRRDSVSQLGGGVGSSSIGESSSSATATGARSAAATSTGAGQRVGGLTETVMDLLLERIGPREWLKLIKCYLQRQEFDDLAVVLERCPFKGPQLETRNKDQQGKHQHQRPYTGSNSTSSARPGGFAFGAGGGFLSRQGGDYDRQRAREMICRETGICGVGTRIGHFNGRGIGQATYNVASTLYDASRVLFTGSGTKFSHSYMLPRGGFRGIGGNSSGHTGSPNGSSVSHVAVGAADESAHLADEESHLGGSGGGGVAGVSDMNSQQTHASSGGSQQQQAPSQSPSQDRRQQSSLVQSDPAHTPSRQHGSVDQESDADSDDDSNDSDNPADDEEDDPESNTEPHDSSFAFGGVGSSTTSSSRPGPGIVGIAIQVQAPDHILNALLDMGFRFFSICDLSISDNRHPLALQFRQQEKTNRQLIEFCMVPNLERLGDGIVGIGESGGGGGGKKRGKGKGRMYEKRDESRYDEADREAHAKVVQLFLYPAANNPTRGWSSVTALPSMVSSISQRISSNVGGGGHYYSNPPSPSTPTHVALPSVSAPSSPSPAAVVTSATTAATHGLTPSNRLQFVLPPMQLGDSFEAISTIVRFADQHPDLAQSSSSPTTSTVNDNDGGSTSQSTLTQPRYRQSGFGTSMPLPIRTSMVEKRLSTESSFFALQSLRDSTGNYLLPRSPSTSSSSFTSAAVHFSTQQRMLHETIRRRVRETLRSDYMDLMTVGICLYQACYHAKEVLLTVLLEHRLLIAQDALTGAVQVAASVGWKRGLELLLVQCGDMEAEIEPVVTTTSDIIHQGTSMKWDHATAVQVFPNGRRAGEAGSSAGGRASLPGSLGARRGARIAAAGGLEGLVTRGLRRHRSDGSRLNRFGDGSGSDGFFNGGGGVSYVSGHGSNSEQRPLNRRASFEFSHSPIFQSGGVFSESPTSESPPSSSLSPQNNPLLEPVIPSPRSSSLRSRLSSMIPNLGTSSGSTADLLQKPSSSTKNKQQQSLLQQQQQQQQSTRQGSSSALFSTTKASRIDSPPAILMLSTSGLWSLPSVMMQRKSRNAVVALMAACTRNDPGLVTWLIETFADIKVVHIMQALMIACDRGLVRVVKALLGEPLAVVRDAAEGGEGVSAGKKKKSSSDGKKKDDSSSPAAAAVAAATSRSLFRRWLATQYQQIMDLSNQPTYSSSSANRPSGSGVTEHENEHT</sequence>
<dbReference type="PANTHER" id="PTHR45658:SF122">
    <property type="entry name" value="GATA ZINC FINGER DOMAIN-CONTAINING PROTEIN 6"/>
    <property type="match status" value="1"/>
</dbReference>
<feature type="compositionally biased region" description="Polar residues" evidence="4">
    <location>
        <begin position="475"/>
        <end position="486"/>
    </location>
</feature>
<dbReference type="GO" id="GO:0008270">
    <property type="term" value="F:zinc ion binding"/>
    <property type="evidence" value="ECO:0007669"/>
    <property type="project" value="UniProtKB-KW"/>
</dbReference>
<feature type="compositionally biased region" description="Low complexity" evidence="4">
    <location>
        <begin position="1337"/>
        <end position="1368"/>
    </location>
</feature>
<feature type="compositionally biased region" description="Low complexity" evidence="4">
    <location>
        <begin position="895"/>
        <end position="913"/>
    </location>
</feature>
<feature type="region of interest" description="Disordered" evidence="4">
    <location>
        <begin position="961"/>
        <end position="1000"/>
    </location>
</feature>
<feature type="region of interest" description="Disordered" evidence="4">
    <location>
        <begin position="1275"/>
        <end position="1375"/>
    </location>
</feature>
<feature type="region of interest" description="Disordered" evidence="4">
    <location>
        <begin position="1526"/>
        <end position="1552"/>
    </location>
</feature>
<feature type="region of interest" description="Disordered" evidence="4">
    <location>
        <begin position="347"/>
        <end position="408"/>
    </location>
</feature>
<feature type="region of interest" description="Disordered" evidence="4">
    <location>
        <begin position="604"/>
        <end position="728"/>
    </location>
</feature>
<feature type="region of interest" description="Disordered" evidence="4">
    <location>
        <begin position="882"/>
        <end position="913"/>
    </location>
</feature>
<proteinExistence type="predicted"/>
<protein>
    <submittedName>
        <fullName evidence="5">Uncharacterized protein</fullName>
    </submittedName>
</protein>
<feature type="compositionally biased region" description="Low complexity" evidence="4">
    <location>
        <begin position="381"/>
        <end position="407"/>
    </location>
</feature>